<organism evidence="10 11">
    <name type="scientific">Agrilus planipennis</name>
    <name type="common">Emerald ash borer</name>
    <name type="synonym">Agrilus marcopoli</name>
    <dbReference type="NCBI Taxonomy" id="224129"/>
    <lineage>
        <taxon>Eukaryota</taxon>
        <taxon>Metazoa</taxon>
        <taxon>Ecdysozoa</taxon>
        <taxon>Arthropoda</taxon>
        <taxon>Hexapoda</taxon>
        <taxon>Insecta</taxon>
        <taxon>Pterygota</taxon>
        <taxon>Neoptera</taxon>
        <taxon>Endopterygota</taxon>
        <taxon>Coleoptera</taxon>
        <taxon>Polyphaga</taxon>
        <taxon>Elateriformia</taxon>
        <taxon>Buprestoidea</taxon>
        <taxon>Buprestidae</taxon>
        <taxon>Agrilinae</taxon>
        <taxon>Agrilus</taxon>
    </lineage>
</organism>
<dbReference type="FunCoup" id="A0A7F5RJZ2">
    <property type="interactions" value="787"/>
</dbReference>
<keyword evidence="5" id="KW-0804">Transcription</keyword>
<evidence type="ECO:0000256" key="8">
    <source>
        <dbReference type="SAM" id="MobiDB-lite"/>
    </source>
</evidence>
<dbReference type="PANTHER" id="PTHR11037">
    <property type="entry name" value="TRANSCRIPTION FACTOR CP2"/>
    <property type="match status" value="1"/>
</dbReference>
<sequence>MELNTLPDYTKTIFNLHSNHQNHWSSLVNSGMEENNDYFDWSNEMKIQEEKMENFVNKLEPKIMRKRKNSENHEGTKFKPLNGCKELRVQNENINSEKQNATENVQNGSTRMPAWQIDDISELNADLEGSFTNLRTDLANNAYNMSEAILNIPGLPIFKQEAPSPTSNELSNGQNRKSQNTPILHISTNQINRNINDSNDNNSNGLGNNLHNLLNGANYSNFQNSVDCNLLTSTNVSQDGFNNVTSSSTTFPEDCRFQYVLAAATSIATKLNEDTLTYLNQGQSYEIKAKKLGDLSTYRGKLLKSVIRVCFHERRLQYMEKEQMKLWQKSRPGDRILEIDVPLSYGLCEVSQPANSLNTVCFSWDPTKEVGIYIKVNCISTEFTPRKHGGEKGVPFRLQVETYYGNNESENIRRLHVAACQIKVFKLKGADRKHKQDREKILKRPVSEQEKFQPSYECTVLNDMPLDAFSGFPAPEIPIRSYSPEGSDKSPSPVQNNTDNGNLISTNYSSLSTINTVDNRQEESTCFQEPDEDNFLQLSDPEDVLKWLNSNRFGKYLDMFSNFSGSDMLRMTREDLIQICGQADGIRLYNALHNRALLPKLTLFVCNGNASIFNAVYLTSHSKSEMLAKIAPFSTLSANQIKEMYIQGPQGIKVNITTEVIRHLKDEAMFLLMSVEEHDECYLLLKSLSK</sequence>
<accession>A0A7F5RJZ2</accession>
<feature type="domain" description="Grh/CP2 DB" evidence="9">
    <location>
        <begin position="253"/>
        <end position="497"/>
    </location>
</feature>
<dbReference type="GO" id="GO:0000978">
    <property type="term" value="F:RNA polymerase II cis-regulatory region sequence-specific DNA binding"/>
    <property type="evidence" value="ECO:0007669"/>
    <property type="project" value="TreeGrafter"/>
</dbReference>
<dbReference type="Pfam" id="PF04516">
    <property type="entry name" value="CP2"/>
    <property type="match status" value="1"/>
</dbReference>
<dbReference type="InterPro" id="IPR041418">
    <property type="entry name" value="SAM_3"/>
</dbReference>
<evidence type="ECO:0000256" key="1">
    <source>
        <dbReference type="ARBA" id="ARBA00004123"/>
    </source>
</evidence>
<protein>
    <submittedName>
        <fullName evidence="11">Transcription factor CP2 isoform X1</fullName>
    </submittedName>
</protein>
<evidence type="ECO:0000256" key="4">
    <source>
        <dbReference type="ARBA" id="ARBA00023125"/>
    </source>
</evidence>
<evidence type="ECO:0000256" key="5">
    <source>
        <dbReference type="ARBA" id="ARBA00023163"/>
    </source>
</evidence>
<dbReference type="Proteomes" id="UP000192223">
    <property type="component" value="Unplaced"/>
</dbReference>
<dbReference type="RefSeq" id="XP_025836317.1">
    <property type="nucleotide sequence ID" value="XM_025980532.1"/>
</dbReference>
<dbReference type="GeneID" id="108737024"/>
<comment type="similarity">
    <text evidence="2">Belongs to the grh/CP2 family. CP2 subfamily.</text>
</comment>
<dbReference type="Pfam" id="PF18016">
    <property type="entry name" value="SAM_3"/>
    <property type="match status" value="1"/>
</dbReference>
<dbReference type="KEGG" id="apln:108737024"/>
<dbReference type="Pfam" id="PF25416">
    <property type="entry name" value="GRHL1_C"/>
    <property type="match status" value="1"/>
</dbReference>
<keyword evidence="3" id="KW-0805">Transcription regulation</keyword>
<feature type="region of interest" description="Disordered" evidence="8">
    <location>
        <begin position="160"/>
        <end position="182"/>
    </location>
</feature>
<gene>
    <name evidence="11" type="primary">LOC108737024</name>
</gene>
<dbReference type="InterPro" id="IPR057520">
    <property type="entry name" value="GRHL1/CP2_C"/>
</dbReference>
<evidence type="ECO:0000256" key="3">
    <source>
        <dbReference type="ARBA" id="ARBA00023015"/>
    </source>
</evidence>
<name>A0A7F5RJZ2_AGRPL</name>
<reference evidence="11" key="1">
    <citation type="submission" date="2025-08" db="UniProtKB">
        <authorList>
            <consortium name="RefSeq"/>
        </authorList>
    </citation>
    <scope>IDENTIFICATION</scope>
    <source>
        <tissue evidence="11">Entire body</tissue>
    </source>
</reference>
<evidence type="ECO:0000259" key="9">
    <source>
        <dbReference type="PROSITE" id="PS51968"/>
    </source>
</evidence>
<evidence type="ECO:0000256" key="2">
    <source>
        <dbReference type="ARBA" id="ARBA00010852"/>
    </source>
</evidence>
<dbReference type="GO" id="GO:0001228">
    <property type="term" value="F:DNA-binding transcription activator activity, RNA polymerase II-specific"/>
    <property type="evidence" value="ECO:0007669"/>
    <property type="project" value="TreeGrafter"/>
</dbReference>
<dbReference type="SUPFAM" id="SSF47769">
    <property type="entry name" value="SAM/Pointed domain"/>
    <property type="match status" value="1"/>
</dbReference>
<keyword evidence="10" id="KW-1185">Reference proteome</keyword>
<dbReference type="InterPro" id="IPR007604">
    <property type="entry name" value="CP2"/>
</dbReference>
<dbReference type="OrthoDB" id="9996779at2759"/>
<keyword evidence="6 7" id="KW-0539">Nucleus</keyword>
<dbReference type="InParanoid" id="A0A7F5RJZ2"/>
<keyword evidence="4 7" id="KW-0238">DNA-binding</keyword>
<evidence type="ECO:0000256" key="6">
    <source>
        <dbReference type="ARBA" id="ARBA00023242"/>
    </source>
</evidence>
<evidence type="ECO:0000313" key="11">
    <source>
        <dbReference type="RefSeq" id="XP_025836317.1"/>
    </source>
</evidence>
<evidence type="ECO:0000256" key="7">
    <source>
        <dbReference type="PROSITE-ProRule" id="PRU01313"/>
    </source>
</evidence>
<comment type="subcellular location">
    <subcellularLocation>
        <location evidence="1 7">Nucleus</location>
    </subcellularLocation>
</comment>
<dbReference type="AlphaFoldDB" id="A0A7F5RJZ2"/>
<dbReference type="CTD" id="2669"/>
<feature type="compositionally biased region" description="Polar residues" evidence="8">
    <location>
        <begin position="163"/>
        <end position="182"/>
    </location>
</feature>
<dbReference type="InterPro" id="IPR040167">
    <property type="entry name" value="TF_CP2-like"/>
</dbReference>
<proteinExistence type="inferred from homology"/>
<evidence type="ECO:0000313" key="10">
    <source>
        <dbReference type="Proteomes" id="UP000192223"/>
    </source>
</evidence>
<dbReference type="PANTHER" id="PTHR11037:SF21">
    <property type="entry name" value="GEMINI, ISOFORM C"/>
    <property type="match status" value="1"/>
</dbReference>
<dbReference type="PROSITE" id="PS51968">
    <property type="entry name" value="GRH_CP2_DB"/>
    <property type="match status" value="1"/>
</dbReference>
<dbReference type="Gene3D" id="1.10.150.50">
    <property type="entry name" value="Transcription Factor, Ets-1"/>
    <property type="match status" value="1"/>
</dbReference>
<feature type="compositionally biased region" description="Polar residues" evidence="8">
    <location>
        <begin position="489"/>
        <end position="502"/>
    </location>
</feature>
<dbReference type="InterPro" id="IPR013761">
    <property type="entry name" value="SAM/pointed_sf"/>
</dbReference>
<dbReference type="GO" id="GO:0005634">
    <property type="term" value="C:nucleus"/>
    <property type="evidence" value="ECO:0007669"/>
    <property type="project" value="UniProtKB-SubCell"/>
</dbReference>
<feature type="region of interest" description="Disordered" evidence="8">
    <location>
        <begin position="477"/>
        <end position="502"/>
    </location>
</feature>